<dbReference type="HOGENOM" id="CLU_1206650_0_0_1"/>
<name>F0WHG5_9STRA</name>
<sequence>MAVINEEATVNADMEGQVGTLMQFHRRMAHLSYDTIDRMAEGPRSEIQFSEKNREIYLDFAQDLCGTSGSQQDEKYLAEIQAVTRSITKASVTDGQQKEIAQEVVNHIVKRDPDNYGEAMRSSKAVECSKTMKEDIYALLYLVVFEAIIRRRCSNALHSKWVFKTETAAEGRVKRFKARLVACGTLQNIWGVPAQQDDEPIAHAQADKEIGLDIFLHVPAGMEFELLELQ</sequence>
<protein>
    <submittedName>
        <fullName evidence="1">AlNc14C101G6028 protein</fullName>
    </submittedName>
</protein>
<dbReference type="EMBL" id="FR824146">
    <property type="protein sequence ID" value="CCA20684.1"/>
    <property type="molecule type" value="Genomic_DNA"/>
</dbReference>
<proteinExistence type="predicted"/>
<reference evidence="1" key="2">
    <citation type="submission" date="2011-02" db="EMBL/GenBank/DDBJ databases">
        <authorList>
            <person name="MacLean D."/>
        </authorList>
    </citation>
    <scope>NUCLEOTIDE SEQUENCE</scope>
</reference>
<evidence type="ECO:0000313" key="1">
    <source>
        <dbReference type="EMBL" id="CCA20684.1"/>
    </source>
</evidence>
<accession>F0WHG5</accession>
<dbReference type="AlphaFoldDB" id="F0WHG5"/>
<gene>
    <name evidence="1" type="primary">AlNc14C101G6028</name>
    <name evidence="1" type="ORF">ALNC14_068270</name>
</gene>
<reference evidence="1" key="1">
    <citation type="journal article" date="2011" name="PLoS Biol.">
        <title>Gene gain and loss during evolution of obligate parasitism in the white rust pathogen of Arabidopsis thaliana.</title>
        <authorList>
            <person name="Kemen E."/>
            <person name="Gardiner A."/>
            <person name="Schultz-Larsen T."/>
            <person name="Kemen A.C."/>
            <person name="Balmuth A.L."/>
            <person name="Robert-Seilaniantz A."/>
            <person name="Bailey K."/>
            <person name="Holub E."/>
            <person name="Studholme D.J."/>
            <person name="Maclean D."/>
            <person name="Jones J.D."/>
        </authorList>
    </citation>
    <scope>NUCLEOTIDE SEQUENCE</scope>
</reference>
<organism evidence="1">
    <name type="scientific">Albugo laibachii Nc14</name>
    <dbReference type="NCBI Taxonomy" id="890382"/>
    <lineage>
        <taxon>Eukaryota</taxon>
        <taxon>Sar</taxon>
        <taxon>Stramenopiles</taxon>
        <taxon>Oomycota</taxon>
        <taxon>Peronosporomycetes</taxon>
        <taxon>Albuginales</taxon>
        <taxon>Albuginaceae</taxon>
        <taxon>Albugo</taxon>
    </lineage>
</organism>